<evidence type="ECO:0000256" key="1">
    <source>
        <dbReference type="SAM" id="MobiDB-lite"/>
    </source>
</evidence>
<evidence type="ECO:0000313" key="2">
    <source>
        <dbReference type="EMBL" id="KZT70620.1"/>
    </source>
</evidence>
<organism evidence="2 3">
    <name type="scientific">Daedalea quercina L-15889</name>
    <dbReference type="NCBI Taxonomy" id="1314783"/>
    <lineage>
        <taxon>Eukaryota</taxon>
        <taxon>Fungi</taxon>
        <taxon>Dikarya</taxon>
        <taxon>Basidiomycota</taxon>
        <taxon>Agaricomycotina</taxon>
        <taxon>Agaricomycetes</taxon>
        <taxon>Polyporales</taxon>
        <taxon>Fomitopsis</taxon>
    </lineage>
</organism>
<keyword evidence="3" id="KW-1185">Reference proteome</keyword>
<accession>A0A165RDS9</accession>
<feature type="compositionally biased region" description="Low complexity" evidence="1">
    <location>
        <begin position="475"/>
        <end position="504"/>
    </location>
</feature>
<dbReference type="Proteomes" id="UP000076727">
    <property type="component" value="Unassembled WGS sequence"/>
</dbReference>
<feature type="region of interest" description="Disordered" evidence="1">
    <location>
        <begin position="463"/>
        <end position="504"/>
    </location>
</feature>
<feature type="region of interest" description="Disordered" evidence="1">
    <location>
        <begin position="351"/>
        <end position="376"/>
    </location>
</feature>
<proteinExistence type="predicted"/>
<evidence type="ECO:0000313" key="3">
    <source>
        <dbReference type="Proteomes" id="UP000076727"/>
    </source>
</evidence>
<dbReference type="OrthoDB" id="3267359at2759"/>
<sequence>MGRKPLHKTLAQIFATGVKKLPTSTDARRPFRHRKKHKKSTLTSNAATIAEQARRSILKAKYGSHTVDRYYRAIMQQSTESVFTRAPSLWNAYQRGELARMNSELPDDALRLKLADVKNALALEWNSMTKSEKVDATKDYVKDLEVARENKKFVQHNSEKVAHGDGQKTLAKTQVTHQMLAERMGIQTTTFAVRERASQIFVPSVFATTSCLSHFFELAMKTSIEDVTCRLEGIVADHIKHTKDLKAHLVELIREKLDELIKTKKLKPIPRIFYTNFDKNMTLPHQVEIKGWPLKQLCCPSDIKSRTEVELVVRGFVTGMACWRYLDGDEWEVWKDAYFARVAGSTTASITTDEDQASEMTPGAMLSSEPAERQTSGQDTVALATPPITAPATPAPAMVPLSSTAVPEISTNVDANKRPAPSGDLTVEHRVPSKKTCKGKEPYTQWLPYQMGAGEAPVAVKTTTRKPRQWKTKESAPAAAKAKTAAKASKSSVTETSSSVPPTSTLVPVTSPVLLSASAPALNSPMPMPPYIPASARLPVPVPLPVPAQSPVPTPSPVPAPLPVPSYMPSLIPADDAILPSLANSLTPSYVPGFTPDNVAPAGTPSASLPLSVFGSSSSSFPPVFSFPPML</sequence>
<gene>
    <name evidence="2" type="ORF">DAEQUDRAFT_737287</name>
</gene>
<feature type="region of interest" description="Disordered" evidence="1">
    <location>
        <begin position="413"/>
        <end position="439"/>
    </location>
</feature>
<dbReference type="AlphaFoldDB" id="A0A165RDS9"/>
<dbReference type="STRING" id="1314783.A0A165RDS9"/>
<protein>
    <submittedName>
        <fullName evidence="2">Uncharacterized protein</fullName>
    </submittedName>
</protein>
<dbReference type="EMBL" id="KV429050">
    <property type="protein sequence ID" value="KZT70620.1"/>
    <property type="molecule type" value="Genomic_DNA"/>
</dbReference>
<name>A0A165RDS9_9APHY</name>
<reference evidence="2 3" key="1">
    <citation type="journal article" date="2016" name="Mol. Biol. Evol.">
        <title>Comparative Genomics of Early-Diverging Mushroom-Forming Fungi Provides Insights into the Origins of Lignocellulose Decay Capabilities.</title>
        <authorList>
            <person name="Nagy L.G."/>
            <person name="Riley R."/>
            <person name="Tritt A."/>
            <person name="Adam C."/>
            <person name="Daum C."/>
            <person name="Floudas D."/>
            <person name="Sun H."/>
            <person name="Yadav J.S."/>
            <person name="Pangilinan J."/>
            <person name="Larsson K.H."/>
            <person name="Matsuura K."/>
            <person name="Barry K."/>
            <person name="Labutti K."/>
            <person name="Kuo R."/>
            <person name="Ohm R.A."/>
            <person name="Bhattacharya S.S."/>
            <person name="Shirouzu T."/>
            <person name="Yoshinaga Y."/>
            <person name="Martin F.M."/>
            <person name="Grigoriev I.V."/>
            <person name="Hibbett D.S."/>
        </authorList>
    </citation>
    <scope>NUCLEOTIDE SEQUENCE [LARGE SCALE GENOMIC DNA]</scope>
    <source>
        <strain evidence="2 3">L-15889</strain>
    </source>
</reference>